<keyword evidence="1" id="KW-0732">Signal</keyword>
<dbReference type="AlphaFoldDB" id="A0A1I7HCJ6"/>
<evidence type="ECO:0000256" key="1">
    <source>
        <dbReference type="SAM" id="SignalP"/>
    </source>
</evidence>
<name>A0A1I7HCJ6_9PROT</name>
<evidence type="ECO:0008006" key="4">
    <source>
        <dbReference type="Google" id="ProtNLM"/>
    </source>
</evidence>
<evidence type="ECO:0000313" key="3">
    <source>
        <dbReference type="Proteomes" id="UP000182649"/>
    </source>
</evidence>
<feature type="chain" id="PRO_5010158928" description="Beta/gamma crystallin" evidence="1">
    <location>
        <begin position="26"/>
        <end position="155"/>
    </location>
</feature>
<gene>
    <name evidence="2" type="ORF">SAMN05216417_10881</name>
</gene>
<dbReference type="Proteomes" id="UP000182649">
    <property type="component" value="Unassembled WGS sequence"/>
</dbReference>
<organism evidence="2 3">
    <name type="scientific">Nitrosospira multiformis</name>
    <dbReference type="NCBI Taxonomy" id="1231"/>
    <lineage>
        <taxon>Bacteria</taxon>
        <taxon>Pseudomonadati</taxon>
        <taxon>Pseudomonadota</taxon>
        <taxon>Betaproteobacteria</taxon>
        <taxon>Nitrosomonadales</taxon>
        <taxon>Nitrosomonadaceae</taxon>
        <taxon>Nitrosospira</taxon>
    </lineage>
</organism>
<dbReference type="RefSeq" id="WP_074974838.1">
    <property type="nucleotide sequence ID" value="NZ_FPBZ01000008.1"/>
</dbReference>
<feature type="signal peptide" evidence="1">
    <location>
        <begin position="1"/>
        <end position="25"/>
    </location>
</feature>
<sequence length="155" mass="17806">MNKRVKDKRVIAIAFSIILSWPVFAFSLQQPESQSQSQSQSASSRELPHGDGWRLVRSIQLGNSKNYIHMVLIDGKRDMDKAVYGAALSKICRSEPDFCRVRFWNEERYVADSISFTDAQFKALRAEYIFNRAGQVQQMKYACTVVSDKNQCFSH</sequence>
<evidence type="ECO:0000313" key="2">
    <source>
        <dbReference type="EMBL" id="SFU58438.1"/>
    </source>
</evidence>
<reference evidence="3" key="1">
    <citation type="submission" date="2016-10" db="EMBL/GenBank/DDBJ databases">
        <authorList>
            <person name="Varghese N."/>
            <person name="Submissions S."/>
        </authorList>
    </citation>
    <scope>NUCLEOTIDE SEQUENCE [LARGE SCALE GENOMIC DNA]</scope>
    <source>
        <strain evidence="3">Nl14</strain>
    </source>
</reference>
<proteinExistence type="predicted"/>
<dbReference type="EMBL" id="FPBZ01000008">
    <property type="protein sequence ID" value="SFU58438.1"/>
    <property type="molecule type" value="Genomic_DNA"/>
</dbReference>
<accession>A0A1I7HCJ6</accession>
<protein>
    <recommendedName>
        <fullName evidence="4">Beta/gamma crystallin</fullName>
    </recommendedName>
</protein>
<dbReference type="OrthoDB" id="8546650at2"/>